<comment type="caution">
    <text evidence="4">The sequence shown here is derived from an EMBL/GenBank/DDBJ whole genome shotgun (WGS) entry which is preliminary data.</text>
</comment>
<feature type="region of interest" description="Disordered" evidence="2">
    <location>
        <begin position="296"/>
        <end position="317"/>
    </location>
</feature>
<evidence type="ECO:0000256" key="1">
    <source>
        <dbReference type="SAM" id="Coils"/>
    </source>
</evidence>
<feature type="region of interest" description="Disordered" evidence="2">
    <location>
        <begin position="1"/>
        <end position="128"/>
    </location>
</feature>
<reference evidence="4" key="1">
    <citation type="journal article" date="2023" name="PhytoFront">
        <title>Draft Genome Resources of Seven Strains of Tilletia horrida, Causal Agent of Kernel Smut of Rice.</title>
        <authorList>
            <person name="Khanal S."/>
            <person name="Antony Babu S."/>
            <person name="Zhou X.G."/>
        </authorList>
    </citation>
    <scope>NUCLEOTIDE SEQUENCE</scope>
    <source>
        <strain evidence="4">TX6</strain>
    </source>
</reference>
<evidence type="ECO:0000313" key="4">
    <source>
        <dbReference type="EMBL" id="KAK0557754.1"/>
    </source>
</evidence>
<feature type="transmembrane region" description="Helical" evidence="3">
    <location>
        <begin position="1330"/>
        <end position="1352"/>
    </location>
</feature>
<feature type="region of interest" description="Disordered" evidence="2">
    <location>
        <begin position="883"/>
        <end position="921"/>
    </location>
</feature>
<feature type="compositionally biased region" description="Basic and acidic residues" evidence="2">
    <location>
        <begin position="448"/>
        <end position="461"/>
    </location>
</feature>
<feature type="compositionally biased region" description="Low complexity" evidence="2">
    <location>
        <begin position="46"/>
        <end position="63"/>
    </location>
</feature>
<gene>
    <name evidence="4" type="ORF">OC846_000321</name>
</gene>
<feature type="compositionally biased region" description="Polar residues" evidence="2">
    <location>
        <begin position="75"/>
        <end position="94"/>
    </location>
</feature>
<keyword evidence="3" id="KW-0812">Transmembrane</keyword>
<feature type="region of interest" description="Disordered" evidence="2">
    <location>
        <begin position="704"/>
        <end position="859"/>
    </location>
</feature>
<name>A0AAN6JX68_9BASI</name>
<feature type="region of interest" description="Disordered" evidence="2">
    <location>
        <begin position="443"/>
        <end position="498"/>
    </location>
</feature>
<feature type="compositionally biased region" description="Basic and acidic residues" evidence="2">
    <location>
        <begin position="750"/>
        <end position="763"/>
    </location>
</feature>
<feature type="region of interest" description="Disordered" evidence="2">
    <location>
        <begin position="564"/>
        <end position="587"/>
    </location>
</feature>
<feature type="compositionally biased region" description="Polar residues" evidence="2">
    <location>
        <begin position="299"/>
        <end position="317"/>
    </location>
</feature>
<keyword evidence="3" id="KW-0472">Membrane</keyword>
<keyword evidence="5" id="KW-1185">Reference proteome</keyword>
<keyword evidence="1" id="KW-0175">Coiled coil</keyword>
<feature type="compositionally biased region" description="Polar residues" evidence="2">
    <location>
        <begin position="838"/>
        <end position="847"/>
    </location>
</feature>
<dbReference type="EMBL" id="JAPDMZ010000003">
    <property type="protein sequence ID" value="KAK0557754.1"/>
    <property type="molecule type" value="Genomic_DNA"/>
</dbReference>
<feature type="compositionally biased region" description="Polar residues" evidence="2">
    <location>
        <begin position="806"/>
        <end position="817"/>
    </location>
</feature>
<feature type="compositionally biased region" description="Polar residues" evidence="2">
    <location>
        <begin position="712"/>
        <end position="722"/>
    </location>
</feature>
<evidence type="ECO:0000256" key="2">
    <source>
        <dbReference type="SAM" id="MobiDB-lite"/>
    </source>
</evidence>
<evidence type="ECO:0000256" key="3">
    <source>
        <dbReference type="SAM" id="Phobius"/>
    </source>
</evidence>
<organism evidence="4 5">
    <name type="scientific">Tilletia horrida</name>
    <dbReference type="NCBI Taxonomy" id="155126"/>
    <lineage>
        <taxon>Eukaryota</taxon>
        <taxon>Fungi</taxon>
        <taxon>Dikarya</taxon>
        <taxon>Basidiomycota</taxon>
        <taxon>Ustilaginomycotina</taxon>
        <taxon>Exobasidiomycetes</taxon>
        <taxon>Tilletiales</taxon>
        <taxon>Tilletiaceae</taxon>
        <taxon>Tilletia</taxon>
    </lineage>
</organism>
<accession>A0AAN6JX68</accession>
<evidence type="ECO:0000313" key="5">
    <source>
        <dbReference type="Proteomes" id="UP001176517"/>
    </source>
</evidence>
<feature type="region of interest" description="Disordered" evidence="2">
    <location>
        <begin position="1233"/>
        <end position="1278"/>
    </location>
</feature>
<dbReference type="Proteomes" id="UP001176517">
    <property type="component" value="Unassembled WGS sequence"/>
</dbReference>
<feature type="compositionally biased region" description="Acidic residues" evidence="2">
    <location>
        <begin position="570"/>
        <end position="580"/>
    </location>
</feature>
<sequence length="1353" mass="147890">MLSSSSHASSGPPIRPRPPGAGRKSKTFAGLAAAPKGQFHPPPSMAPNLDLPADALANNTLPPRASTMPAPFSDRGSNPSSPARQRTLQPSRSRLLNVFGADGTSAWDDADDLGPKPPPLLSRPAPTSDEQFSDLINVALANMASRKKTAENNFDQAGNSATLTPHSGSEALASLGAPDLDAEHIGGLSRTELEGLLVAANRKIIERERDIAIAAQIGRTLVEKHDSIKAKHDGILRALSTTNAQDLTPLVHQHQHHIHHDDEMGMGPPKYTPPNNDGHDYFGPVSSSSTFSAFADTSYTQPQTSRRSTDSANTSLVLSPASKRRSLGGAAAAYMQQQLEDLEVRNDDLYVEVEALRTKAEEDKRKDSERLRNIQREMEALKAELSMAYSRNAELEDIARREDERKQLHGTEAWKKRVQGGPTPAQQRTREWWDEATAQASPIKIVVKRPDSSRRDSHDLSQDDGAVGDMSWDSAKSAGRQRLDEDVGEGLADHVPLPSRDDIAEAGAQDRERVLVAQLLAKVRELEEANAAISARAKEFGDRAGRAFEQGERIKDEYEAVESASRMDLVDEENEVEDAADQSLSSQRSALRLTHADGGELSDLEAHDGTGRAFSGADSSFSLQGQAGDSAISSALLMRRRAPGNRYAIEGRRTLRSAIRRERERAVLAEMMSSQGENTAEFKMPNSISISSISSFNSSLGSLRASSSESSFHNQSRSSADTATALKPRKSALMLGRPKIRITPSCEDMAAAREQEQKQKEGGWEDEENLDPSHVLREQADELQPLGRRQPALPQSRSLRRIASESVINTDSDTDAGNFTVRKKTTVRRRSRLPPTLEQMTPSSSFGSMHFPSTGDSGSVTPQMKAITLGSELGSQFGDIDEEESHFSPFDKHRRSATATASSVASTSNSPLKYRRPRRAQSSMTLAVDAATDDEDALSDIAELRFSGPGSLPKDPSVSQIAGITPATSFNDLNQEVGFYSPLDKRLQFDCSPATDGVWRADEPVVPHAALRDGEMTKYAAYDLLERAADHHPVTWADDEDFGRPITEGEARRLKLLEDGRSQRSVIGFRSTGLLSWLAPTTKRKKRSGMLQQSDNGPIATIQSQEQIDESKQVSVMLRAKRVAALQRAAAAKSGLDYDLSPSAYKTRQAIGSGTALDAHALENEDEVEDELEARALAFSPSSQRRVKRLSLHGLPPSGEELLIPGGIRKRRSNSRMRETAFDTYHKGPLAGVRNVGAADRMRPTRKHSSLSTYADSEISRDERREEDEGDERSVVGGEDNFELVEVPEHVRRQRSSAAAQGTDYYPVDLYARYKPTMVQNRVKVASNEVVTLISTWALFATVTVFAFVVAFS</sequence>
<feature type="compositionally biased region" description="Low complexity" evidence="2">
    <location>
        <begin position="897"/>
        <end position="910"/>
    </location>
</feature>
<keyword evidence="3" id="KW-1133">Transmembrane helix</keyword>
<feature type="coiled-coil region" evidence="1">
    <location>
        <begin position="339"/>
        <end position="398"/>
    </location>
</feature>
<feature type="compositionally biased region" description="Low complexity" evidence="2">
    <location>
        <begin position="1"/>
        <end position="12"/>
    </location>
</feature>
<proteinExistence type="predicted"/>
<feature type="region of interest" description="Disordered" evidence="2">
    <location>
        <begin position="406"/>
        <end position="430"/>
    </location>
</feature>
<feature type="compositionally biased region" description="Basic residues" evidence="2">
    <location>
        <begin position="821"/>
        <end position="832"/>
    </location>
</feature>
<feature type="compositionally biased region" description="Basic and acidic residues" evidence="2">
    <location>
        <begin position="406"/>
        <end position="415"/>
    </location>
</feature>
<protein>
    <submittedName>
        <fullName evidence="4">Uncharacterized protein</fullName>
    </submittedName>
</protein>